<evidence type="ECO:0000256" key="1">
    <source>
        <dbReference type="SAM" id="MobiDB-lite"/>
    </source>
</evidence>
<organism evidence="2 4">
    <name type="scientific">Puccinia graminis f. sp. tritici</name>
    <dbReference type="NCBI Taxonomy" id="56615"/>
    <lineage>
        <taxon>Eukaryota</taxon>
        <taxon>Fungi</taxon>
        <taxon>Dikarya</taxon>
        <taxon>Basidiomycota</taxon>
        <taxon>Pucciniomycotina</taxon>
        <taxon>Pucciniomycetes</taxon>
        <taxon>Pucciniales</taxon>
        <taxon>Pucciniaceae</taxon>
        <taxon>Puccinia</taxon>
    </lineage>
</organism>
<keyword evidence="4" id="KW-1185">Reference proteome</keyword>
<evidence type="ECO:0000313" key="3">
    <source>
        <dbReference type="EMBL" id="KAA1125660.1"/>
    </source>
</evidence>
<dbReference type="OrthoDB" id="10272646at2759"/>
<dbReference type="AlphaFoldDB" id="A0A5B0P9X7"/>
<gene>
    <name evidence="2" type="ORF">PGT21_034547</name>
    <name evidence="3" type="ORF">PGTUg99_018615</name>
</gene>
<protein>
    <submittedName>
        <fullName evidence="2">Uncharacterized protein</fullName>
    </submittedName>
</protein>
<evidence type="ECO:0000313" key="4">
    <source>
        <dbReference type="Proteomes" id="UP000324748"/>
    </source>
</evidence>
<dbReference type="Proteomes" id="UP000324748">
    <property type="component" value="Unassembled WGS sequence"/>
</dbReference>
<feature type="compositionally biased region" description="Polar residues" evidence="1">
    <location>
        <begin position="59"/>
        <end position="68"/>
    </location>
</feature>
<reference evidence="4 5" key="1">
    <citation type="submission" date="2019-05" db="EMBL/GenBank/DDBJ databases">
        <title>Emergence of the Ug99 lineage of the wheat stem rust pathogen through somatic hybridization.</title>
        <authorList>
            <person name="Li F."/>
            <person name="Upadhyaya N.M."/>
            <person name="Sperschneider J."/>
            <person name="Matny O."/>
            <person name="Nguyen-Phuc H."/>
            <person name="Mago R."/>
            <person name="Raley C."/>
            <person name="Miller M.E."/>
            <person name="Silverstein K.A.T."/>
            <person name="Henningsen E."/>
            <person name="Hirsch C.D."/>
            <person name="Visser B."/>
            <person name="Pretorius Z.A."/>
            <person name="Steffenson B.J."/>
            <person name="Schwessinger B."/>
            <person name="Dodds P.N."/>
            <person name="Figueroa M."/>
        </authorList>
    </citation>
    <scope>NUCLEOTIDE SEQUENCE [LARGE SCALE GENOMIC DNA]</scope>
    <source>
        <strain evidence="2">21-0</strain>
        <strain evidence="3 5">Ug99</strain>
    </source>
</reference>
<dbReference type="EMBL" id="VSWC01000066">
    <property type="protein sequence ID" value="KAA1098387.1"/>
    <property type="molecule type" value="Genomic_DNA"/>
</dbReference>
<evidence type="ECO:0000313" key="5">
    <source>
        <dbReference type="Proteomes" id="UP000325313"/>
    </source>
</evidence>
<feature type="compositionally biased region" description="Polar residues" evidence="1">
    <location>
        <begin position="30"/>
        <end position="39"/>
    </location>
</feature>
<dbReference type="Proteomes" id="UP000325313">
    <property type="component" value="Unassembled WGS sequence"/>
</dbReference>
<dbReference type="EMBL" id="VDEP01000176">
    <property type="protein sequence ID" value="KAA1125660.1"/>
    <property type="molecule type" value="Genomic_DNA"/>
</dbReference>
<sequence length="102" mass="11240">MINLESSSLAGIDIEDSRTAPPPGERHSASLMQHSSGPSLSDEPSKNNRNFAAGLPKQPNLSPSCTQSHRIRCGRKSGQTIPNHQQREVSLGFRAYLREIFR</sequence>
<proteinExistence type="predicted"/>
<comment type="caution">
    <text evidence="2">The sequence shown here is derived from an EMBL/GenBank/DDBJ whole genome shotgun (WGS) entry which is preliminary data.</text>
</comment>
<evidence type="ECO:0000313" key="2">
    <source>
        <dbReference type="EMBL" id="KAA1098387.1"/>
    </source>
</evidence>
<name>A0A5B0P9X7_PUCGR</name>
<feature type="region of interest" description="Disordered" evidence="1">
    <location>
        <begin position="1"/>
        <end position="70"/>
    </location>
</feature>
<accession>A0A5B0P9X7</accession>